<dbReference type="Pfam" id="PF03067">
    <property type="entry name" value="LPMO_10"/>
    <property type="match status" value="1"/>
</dbReference>
<dbReference type="EMBL" id="CAXLJM020000021">
    <property type="protein sequence ID" value="CAL8087630.1"/>
    <property type="molecule type" value="Genomic_DNA"/>
</dbReference>
<accession>A0ABP1Q3B0</accession>
<dbReference type="Proteomes" id="UP001642540">
    <property type="component" value="Unassembled WGS sequence"/>
</dbReference>
<evidence type="ECO:0000259" key="1">
    <source>
        <dbReference type="Pfam" id="PF03067"/>
    </source>
</evidence>
<sequence>MAFIIGCQITTEVSAHGRVLEPPNRSSLFRCEEFDHLEPPKNWDDNQLYCGGRLHQHEMNGGKCGVCGDAFDDPIPRANEDGGELYRGIIVRAYRSGDVIPIEVELTTSHKGYFQFRLCAKEDADSHRNQTCFDEHLLELSDSSGATDYKIPIDGGYYFADYNVTLPKGVTCNHCVLQWHYETGNDWKNCTEGTAEVECEKMENFRGCSDIRIHSEDTLDIDRYPSSRFKLGSTPATYYDGESRCKPTGSWELVGITTTEAVIIDSEIQFSGNNL</sequence>
<name>A0ABP1Q3B0_9HEXA</name>
<evidence type="ECO:0000313" key="3">
    <source>
        <dbReference type="Proteomes" id="UP001642540"/>
    </source>
</evidence>
<evidence type="ECO:0000313" key="2">
    <source>
        <dbReference type="EMBL" id="CAL8087630.1"/>
    </source>
</evidence>
<dbReference type="PANTHER" id="PTHR21113:SF14">
    <property type="entry name" value="LP24064P"/>
    <property type="match status" value="1"/>
</dbReference>
<reference evidence="2 3" key="1">
    <citation type="submission" date="2024-08" db="EMBL/GenBank/DDBJ databases">
        <authorList>
            <person name="Cucini C."/>
            <person name="Frati F."/>
        </authorList>
    </citation>
    <scope>NUCLEOTIDE SEQUENCE [LARGE SCALE GENOMIC DNA]</scope>
</reference>
<protein>
    <recommendedName>
        <fullName evidence="1">Chitin-binding type-4 domain-containing protein</fullName>
    </recommendedName>
</protein>
<organism evidence="2 3">
    <name type="scientific">Orchesella dallaii</name>
    <dbReference type="NCBI Taxonomy" id="48710"/>
    <lineage>
        <taxon>Eukaryota</taxon>
        <taxon>Metazoa</taxon>
        <taxon>Ecdysozoa</taxon>
        <taxon>Arthropoda</taxon>
        <taxon>Hexapoda</taxon>
        <taxon>Collembola</taxon>
        <taxon>Entomobryomorpha</taxon>
        <taxon>Entomobryoidea</taxon>
        <taxon>Orchesellidae</taxon>
        <taxon>Orchesellinae</taxon>
        <taxon>Orchesella</taxon>
    </lineage>
</organism>
<dbReference type="InterPro" id="IPR004302">
    <property type="entry name" value="Cellulose/chitin-bd_N"/>
</dbReference>
<keyword evidence="3" id="KW-1185">Reference proteome</keyword>
<dbReference type="PANTHER" id="PTHR21113">
    <property type="entry name" value="AGAP001705-PA"/>
    <property type="match status" value="1"/>
</dbReference>
<gene>
    <name evidence="2" type="ORF">ODALV1_LOCUS6801</name>
</gene>
<feature type="domain" description="Chitin-binding type-4" evidence="1">
    <location>
        <begin position="16"/>
        <end position="211"/>
    </location>
</feature>
<comment type="caution">
    <text evidence="2">The sequence shown here is derived from an EMBL/GenBank/DDBJ whole genome shotgun (WGS) entry which is preliminary data.</text>
</comment>
<proteinExistence type="predicted"/>